<dbReference type="RefSeq" id="XP_060410779.1">
    <property type="nucleotide sequence ID" value="XM_060558571.1"/>
</dbReference>
<keyword evidence="3" id="KW-1185">Reference proteome</keyword>
<protein>
    <submittedName>
        <fullName evidence="2">Uncharacterized protein</fullName>
    </submittedName>
</protein>
<evidence type="ECO:0000313" key="2">
    <source>
        <dbReference type="EMBL" id="KAK1579671.1"/>
    </source>
</evidence>
<dbReference type="Proteomes" id="UP001230504">
    <property type="component" value="Unassembled WGS sequence"/>
</dbReference>
<proteinExistence type="predicted"/>
<organism evidence="2 3">
    <name type="scientific">Colletotrichum navitas</name>
    <dbReference type="NCBI Taxonomy" id="681940"/>
    <lineage>
        <taxon>Eukaryota</taxon>
        <taxon>Fungi</taxon>
        <taxon>Dikarya</taxon>
        <taxon>Ascomycota</taxon>
        <taxon>Pezizomycotina</taxon>
        <taxon>Sordariomycetes</taxon>
        <taxon>Hypocreomycetidae</taxon>
        <taxon>Glomerellales</taxon>
        <taxon>Glomerellaceae</taxon>
        <taxon>Colletotrichum</taxon>
        <taxon>Colletotrichum graminicola species complex</taxon>
    </lineage>
</organism>
<dbReference type="EMBL" id="JAHLJV010000063">
    <property type="protein sequence ID" value="KAK1579671.1"/>
    <property type="molecule type" value="Genomic_DNA"/>
</dbReference>
<dbReference type="GeneID" id="85442811"/>
<evidence type="ECO:0000313" key="3">
    <source>
        <dbReference type="Proteomes" id="UP001230504"/>
    </source>
</evidence>
<reference evidence="2" key="1">
    <citation type="submission" date="2021-06" db="EMBL/GenBank/DDBJ databases">
        <title>Comparative genomics, transcriptomics and evolutionary studies reveal genomic signatures of adaptation to plant cell wall in hemibiotrophic fungi.</title>
        <authorList>
            <consortium name="DOE Joint Genome Institute"/>
            <person name="Baroncelli R."/>
            <person name="Diaz J.F."/>
            <person name="Benocci T."/>
            <person name="Peng M."/>
            <person name="Battaglia E."/>
            <person name="Haridas S."/>
            <person name="Andreopoulos W."/>
            <person name="Labutti K."/>
            <person name="Pangilinan J."/>
            <person name="Floch G.L."/>
            <person name="Makela M.R."/>
            <person name="Henrissat B."/>
            <person name="Grigoriev I.V."/>
            <person name="Crouch J.A."/>
            <person name="De Vries R.P."/>
            <person name="Sukno S.A."/>
            <person name="Thon M.R."/>
        </authorList>
    </citation>
    <scope>NUCLEOTIDE SEQUENCE</scope>
    <source>
        <strain evidence="2">CBS 125086</strain>
    </source>
</reference>
<keyword evidence="1" id="KW-0732">Signal</keyword>
<dbReference type="AlphaFoldDB" id="A0AAD8PS82"/>
<feature type="chain" id="PRO_5041992407" evidence="1">
    <location>
        <begin position="24"/>
        <end position="73"/>
    </location>
</feature>
<evidence type="ECO:0000256" key="1">
    <source>
        <dbReference type="SAM" id="SignalP"/>
    </source>
</evidence>
<accession>A0AAD8PS82</accession>
<gene>
    <name evidence="2" type="ORF">LY79DRAFT_563566</name>
</gene>
<name>A0AAD8PS82_9PEZI</name>
<comment type="caution">
    <text evidence="2">The sequence shown here is derived from an EMBL/GenBank/DDBJ whole genome shotgun (WGS) entry which is preliminary data.</text>
</comment>
<sequence length="73" mass="8196">MRLLEDFLAFMLGCVPLLQLWDGMEEGRQKERALFSPPLPSFGCIPFPPSSLAPRTRDKDPSIKVAFDAKNSD</sequence>
<feature type="signal peptide" evidence="1">
    <location>
        <begin position="1"/>
        <end position="23"/>
    </location>
</feature>